<protein>
    <submittedName>
        <fullName evidence="1">CSON008769 protein</fullName>
    </submittedName>
</protein>
<gene>
    <name evidence="1" type="primary">CSON008769</name>
</gene>
<dbReference type="VEuPathDB" id="VectorBase:CSON008769"/>
<dbReference type="GO" id="GO:0015889">
    <property type="term" value="P:cobalamin transport"/>
    <property type="evidence" value="ECO:0007669"/>
    <property type="project" value="TreeGrafter"/>
</dbReference>
<reference evidence="1" key="1">
    <citation type="submission" date="2018-07" db="EMBL/GenBank/DDBJ databases">
        <authorList>
            <person name="Quirk P.G."/>
            <person name="Krulwich T.A."/>
        </authorList>
    </citation>
    <scope>NUCLEOTIDE SEQUENCE</scope>
</reference>
<dbReference type="EMBL" id="UFQT01003364">
    <property type="protein sequence ID" value="SSX34908.1"/>
    <property type="molecule type" value="Genomic_DNA"/>
</dbReference>
<dbReference type="Gene3D" id="2.170.130.30">
    <property type="match status" value="1"/>
</dbReference>
<dbReference type="PANTHER" id="PTHR10559:SF18">
    <property type="entry name" value="TRANSCOBALAMIN II"/>
    <property type="match status" value="1"/>
</dbReference>
<dbReference type="InterPro" id="IPR051588">
    <property type="entry name" value="Cobalamin_Transport"/>
</dbReference>
<dbReference type="GO" id="GO:0031419">
    <property type="term" value="F:cobalamin binding"/>
    <property type="evidence" value="ECO:0007669"/>
    <property type="project" value="TreeGrafter"/>
</dbReference>
<organism evidence="1">
    <name type="scientific">Culicoides sonorensis</name>
    <name type="common">Biting midge</name>
    <dbReference type="NCBI Taxonomy" id="179676"/>
    <lineage>
        <taxon>Eukaryota</taxon>
        <taxon>Metazoa</taxon>
        <taxon>Ecdysozoa</taxon>
        <taxon>Arthropoda</taxon>
        <taxon>Hexapoda</taxon>
        <taxon>Insecta</taxon>
        <taxon>Pterygota</taxon>
        <taxon>Neoptera</taxon>
        <taxon>Endopterygota</taxon>
        <taxon>Diptera</taxon>
        <taxon>Nematocera</taxon>
        <taxon>Chironomoidea</taxon>
        <taxon>Ceratopogonidae</taxon>
        <taxon>Ceratopogoninae</taxon>
        <taxon>Culicoides</taxon>
        <taxon>Monoculicoides</taxon>
    </lineage>
</organism>
<name>A0A336N887_CULSO</name>
<sequence length="160" mass="17799">MDGGWEEEPIEDGHKGLGAVRALNCEHEPHDPLYVGENNENGETKLAAPVGLTSSAEENEAKNVSYSYTLWVGTNVTEVITMTLTSPKNTSFFKAMIQAAEIDSRFSFDAREWPNGHYVHTLAGKKEEPRGYNFWILYRLPEYPEISSPPGNQLIAPVGE</sequence>
<evidence type="ECO:0000313" key="1">
    <source>
        <dbReference type="EMBL" id="SSX34908.1"/>
    </source>
</evidence>
<dbReference type="GO" id="GO:0005615">
    <property type="term" value="C:extracellular space"/>
    <property type="evidence" value="ECO:0007669"/>
    <property type="project" value="TreeGrafter"/>
</dbReference>
<proteinExistence type="predicted"/>
<dbReference type="AlphaFoldDB" id="A0A336N887"/>
<accession>A0A336N887</accession>
<dbReference type="PANTHER" id="PTHR10559">
    <property type="entry name" value="TRANSCOBALAMIN-1/GASTRIC INTRINSIC FACTOR"/>
    <property type="match status" value="1"/>
</dbReference>